<dbReference type="Proteomes" id="UP001153954">
    <property type="component" value="Unassembled WGS sequence"/>
</dbReference>
<name>A0AAU9UGG7_EUPED</name>
<organism evidence="1 2">
    <name type="scientific">Euphydryas editha</name>
    <name type="common">Edith's checkerspot</name>
    <dbReference type="NCBI Taxonomy" id="104508"/>
    <lineage>
        <taxon>Eukaryota</taxon>
        <taxon>Metazoa</taxon>
        <taxon>Ecdysozoa</taxon>
        <taxon>Arthropoda</taxon>
        <taxon>Hexapoda</taxon>
        <taxon>Insecta</taxon>
        <taxon>Pterygota</taxon>
        <taxon>Neoptera</taxon>
        <taxon>Endopterygota</taxon>
        <taxon>Lepidoptera</taxon>
        <taxon>Glossata</taxon>
        <taxon>Ditrysia</taxon>
        <taxon>Papilionoidea</taxon>
        <taxon>Nymphalidae</taxon>
        <taxon>Nymphalinae</taxon>
        <taxon>Euphydryas</taxon>
    </lineage>
</organism>
<evidence type="ECO:0008006" key="3">
    <source>
        <dbReference type="Google" id="ProtNLM"/>
    </source>
</evidence>
<sequence length="399" mass="46593">MRLIRYRKSEEDREVRLNAIRTNHIRTLASEKPTPRESRLCIQRALTAASRSRESIEGREAWLSADQERHALSRESETFNQRESHLSSQRILTATLRSQESLEEREAHLSADRERHALSCESETFTERELRLSSQRILTAPLRSQESIEEREARLSANLERHTLSREMESLSERERRRTEERIGNMRQIETAEQRQSRLGADRARYHVNRFITGEADESLEYYVTNIIMPWENKKKAGFMYSSRIDYASYASVGCMTEICNFCDALKWKKEANGMCCSSGKVVVQNFQDPPNIIKTLINGNHPQSKHFLNNIRSYNSAFQMTSFGAKQITEAPFKPTFKVQGQVYHLIGSLLPDNEHRFLQIYFISNYTEQQNIRNRNFPQLDGLLISELQNMLHQVNR</sequence>
<gene>
    <name evidence="1" type="ORF">EEDITHA_LOCUS13370</name>
</gene>
<proteinExistence type="predicted"/>
<dbReference type="PANTHER" id="PTHR45786:SF74">
    <property type="entry name" value="ATP-DEPENDENT DNA HELICASE"/>
    <property type="match status" value="1"/>
</dbReference>
<dbReference type="EMBL" id="CAKOGL010000019">
    <property type="protein sequence ID" value="CAH2098233.1"/>
    <property type="molecule type" value="Genomic_DNA"/>
</dbReference>
<keyword evidence="2" id="KW-1185">Reference proteome</keyword>
<comment type="caution">
    <text evidence="1">The sequence shown here is derived from an EMBL/GenBank/DDBJ whole genome shotgun (WGS) entry which is preliminary data.</text>
</comment>
<protein>
    <recommendedName>
        <fullName evidence="3">Helitron helicase-like domain-containing protein</fullName>
    </recommendedName>
</protein>
<dbReference type="PANTHER" id="PTHR45786">
    <property type="entry name" value="DNA BINDING PROTEIN-LIKE"/>
    <property type="match status" value="1"/>
</dbReference>
<reference evidence="1" key="1">
    <citation type="submission" date="2022-03" db="EMBL/GenBank/DDBJ databases">
        <authorList>
            <person name="Tunstrom K."/>
        </authorList>
    </citation>
    <scope>NUCLEOTIDE SEQUENCE</scope>
</reference>
<evidence type="ECO:0000313" key="2">
    <source>
        <dbReference type="Proteomes" id="UP001153954"/>
    </source>
</evidence>
<evidence type="ECO:0000313" key="1">
    <source>
        <dbReference type="EMBL" id="CAH2098233.1"/>
    </source>
</evidence>
<accession>A0AAU9UGG7</accession>
<dbReference type="AlphaFoldDB" id="A0AAU9UGG7"/>